<dbReference type="Proteomes" id="UP000435837">
    <property type="component" value="Unassembled WGS sequence"/>
</dbReference>
<dbReference type="PANTHER" id="PTHR11712:SF347">
    <property type="entry name" value="BETA KETOACYL-ACYL CARRIER PROTEIN SYNTHASE"/>
    <property type="match status" value="1"/>
</dbReference>
<dbReference type="CDD" id="cd00834">
    <property type="entry name" value="KAS_I_II"/>
    <property type="match status" value="1"/>
</dbReference>
<dbReference type="GO" id="GO:0004315">
    <property type="term" value="F:3-oxoacyl-[acyl-carrier-protein] synthase activity"/>
    <property type="evidence" value="ECO:0007669"/>
    <property type="project" value="InterPro"/>
</dbReference>
<organism evidence="6 7">
    <name type="scientific">Streptomyces caniferus</name>
    <dbReference type="NCBI Taxonomy" id="285557"/>
    <lineage>
        <taxon>Bacteria</taxon>
        <taxon>Bacillati</taxon>
        <taxon>Actinomycetota</taxon>
        <taxon>Actinomycetes</taxon>
        <taxon>Kitasatosporales</taxon>
        <taxon>Streptomycetaceae</taxon>
        <taxon>Streptomyces</taxon>
    </lineage>
</organism>
<dbReference type="FunFam" id="3.40.47.10:FF:000018">
    <property type="entry name" value="3-oxoacyl-[acyl-carrier-protein] synthase 2"/>
    <property type="match status" value="1"/>
</dbReference>
<dbReference type="RefSeq" id="WP_159472582.1">
    <property type="nucleotide sequence ID" value="NZ_BAAATH010000004.1"/>
</dbReference>
<dbReference type="PROSITE" id="PS00606">
    <property type="entry name" value="KS3_1"/>
    <property type="match status" value="1"/>
</dbReference>
<dbReference type="PROSITE" id="PS52004">
    <property type="entry name" value="KS3_2"/>
    <property type="match status" value="1"/>
</dbReference>
<dbReference type="Gene3D" id="3.40.47.10">
    <property type="match status" value="2"/>
</dbReference>
<dbReference type="GO" id="GO:0030497">
    <property type="term" value="P:fatty acid elongation"/>
    <property type="evidence" value="ECO:0007669"/>
    <property type="project" value="UniProtKB-ARBA"/>
</dbReference>
<dbReference type="AlphaFoldDB" id="A0A640S5F3"/>
<comment type="similarity">
    <text evidence="1 4">Belongs to the thiolase-like superfamily. Beta-ketoacyl-ACP synthases family.</text>
</comment>
<name>A0A640S5F3_9ACTN</name>
<dbReference type="InterPro" id="IPR020841">
    <property type="entry name" value="PKS_Beta-ketoAc_synthase_dom"/>
</dbReference>
<dbReference type="FunFam" id="3.40.47.10:FF:000029">
    <property type="entry name" value="3-oxoacyl-[acyl-carrier-protein] synthase 1"/>
    <property type="match status" value="1"/>
</dbReference>
<evidence type="ECO:0000256" key="3">
    <source>
        <dbReference type="ARBA" id="ARBA00023315"/>
    </source>
</evidence>
<dbReference type="OrthoDB" id="9808669at2"/>
<proteinExistence type="inferred from homology"/>
<evidence type="ECO:0000256" key="2">
    <source>
        <dbReference type="ARBA" id="ARBA00022679"/>
    </source>
</evidence>
<dbReference type="NCBIfam" id="NF005589">
    <property type="entry name" value="PRK07314.1"/>
    <property type="match status" value="1"/>
</dbReference>
<sequence length="409" mass="41455">MPGQCREVAVTGLGVISPAGIGARATWDGLLTGRSTAARDPELAGLPVDISCRVPDFDTAALVGRKAAWRLDRFVAMALLAARHAVADAGLDPTDWDPARVGVVMGTGTGSMERYVGEFAKLAAGRPLDISPLAITRSVPNMAAAEIALDLTVTGPNFAVSTACASGSSALGIARDLLRSGTCDIVLAGGAESARHPIPAACFHRMGALSTRTADPAGACRPFDAARDGFVLSEGAAVLVLERPAHAQARGARPRAHLVGYGASCDAYHYAAPDPDGRGAAAALTAALADAGAVPGDIDHINAHGTGTRRNDLAEAKALHSVFPAPPAVTSLKGALGHAIGAAGAIEAAVTVMSLQRDTVPPTVNHEDTDLDIDLDIVAKVPRTTAQSAAASLSIGFGGQNAALVFRSA</sequence>
<evidence type="ECO:0000313" key="6">
    <source>
        <dbReference type="EMBL" id="GFE05832.1"/>
    </source>
</evidence>
<evidence type="ECO:0000313" key="7">
    <source>
        <dbReference type="Proteomes" id="UP000435837"/>
    </source>
</evidence>
<dbReference type="InterPro" id="IPR016039">
    <property type="entry name" value="Thiolase-like"/>
</dbReference>
<feature type="domain" description="Ketosynthase family 3 (KS3)" evidence="5">
    <location>
        <begin position="5"/>
        <end position="408"/>
    </location>
</feature>
<dbReference type="Pfam" id="PF00109">
    <property type="entry name" value="ketoacyl-synt"/>
    <property type="match status" value="1"/>
</dbReference>
<dbReference type="Pfam" id="PF02801">
    <property type="entry name" value="Ketoacyl-synt_C"/>
    <property type="match status" value="1"/>
</dbReference>
<evidence type="ECO:0000259" key="5">
    <source>
        <dbReference type="PROSITE" id="PS52004"/>
    </source>
</evidence>
<gene>
    <name evidence="6" type="ORF">Scani_21000</name>
</gene>
<dbReference type="SUPFAM" id="SSF53901">
    <property type="entry name" value="Thiolase-like"/>
    <property type="match status" value="2"/>
</dbReference>
<protein>
    <submittedName>
        <fullName evidence="6">3-oxoacyl-[acyl-carrier-protein] synthase 2</fullName>
    </submittedName>
</protein>
<dbReference type="EMBL" id="BLIN01000003">
    <property type="protein sequence ID" value="GFE05832.1"/>
    <property type="molecule type" value="Genomic_DNA"/>
</dbReference>
<comment type="caution">
    <text evidence="6">The sequence shown here is derived from an EMBL/GenBank/DDBJ whole genome shotgun (WGS) entry which is preliminary data.</text>
</comment>
<dbReference type="SMART" id="SM00825">
    <property type="entry name" value="PKS_KS"/>
    <property type="match status" value="1"/>
</dbReference>
<keyword evidence="3" id="KW-0012">Acyltransferase</keyword>
<dbReference type="InterPro" id="IPR018201">
    <property type="entry name" value="Ketoacyl_synth_AS"/>
</dbReference>
<reference evidence="6 7" key="1">
    <citation type="submission" date="2019-12" db="EMBL/GenBank/DDBJ databases">
        <title>Whole genome shotgun sequence of Streptomyces caniferus NBRC 15389.</title>
        <authorList>
            <person name="Ichikawa N."/>
            <person name="Kimura A."/>
            <person name="Kitahashi Y."/>
            <person name="Komaki H."/>
            <person name="Tamura T."/>
        </authorList>
    </citation>
    <scope>NUCLEOTIDE SEQUENCE [LARGE SCALE GENOMIC DNA]</scope>
    <source>
        <strain evidence="6 7">NBRC 15389</strain>
    </source>
</reference>
<dbReference type="InterPro" id="IPR014031">
    <property type="entry name" value="Ketoacyl_synth_C"/>
</dbReference>
<evidence type="ECO:0000256" key="4">
    <source>
        <dbReference type="RuleBase" id="RU003694"/>
    </source>
</evidence>
<evidence type="ECO:0000256" key="1">
    <source>
        <dbReference type="ARBA" id="ARBA00008467"/>
    </source>
</evidence>
<dbReference type="PANTHER" id="PTHR11712">
    <property type="entry name" value="POLYKETIDE SYNTHASE-RELATED"/>
    <property type="match status" value="1"/>
</dbReference>
<accession>A0A640S5F3</accession>
<keyword evidence="2 4" id="KW-0808">Transferase</keyword>
<dbReference type="InterPro" id="IPR014030">
    <property type="entry name" value="Ketoacyl_synth_N"/>
</dbReference>
<dbReference type="InterPro" id="IPR000794">
    <property type="entry name" value="Beta-ketoacyl_synthase"/>
</dbReference>